<organism evidence="15 16">
    <name type="scientific">Mikania micrantha</name>
    <name type="common">bitter vine</name>
    <dbReference type="NCBI Taxonomy" id="192012"/>
    <lineage>
        <taxon>Eukaryota</taxon>
        <taxon>Viridiplantae</taxon>
        <taxon>Streptophyta</taxon>
        <taxon>Embryophyta</taxon>
        <taxon>Tracheophyta</taxon>
        <taxon>Spermatophyta</taxon>
        <taxon>Magnoliopsida</taxon>
        <taxon>eudicotyledons</taxon>
        <taxon>Gunneridae</taxon>
        <taxon>Pentapetalae</taxon>
        <taxon>asterids</taxon>
        <taxon>campanulids</taxon>
        <taxon>Asterales</taxon>
        <taxon>Asteraceae</taxon>
        <taxon>Asteroideae</taxon>
        <taxon>Heliantheae alliance</taxon>
        <taxon>Eupatorieae</taxon>
        <taxon>Mikania</taxon>
    </lineage>
</organism>
<dbReference type="Gene3D" id="1.20.1560.10">
    <property type="entry name" value="ABC transporter type 1, transmembrane domain"/>
    <property type="match status" value="1"/>
</dbReference>
<dbReference type="GO" id="GO:0005743">
    <property type="term" value="C:mitochondrial inner membrane"/>
    <property type="evidence" value="ECO:0007669"/>
    <property type="project" value="TreeGrafter"/>
</dbReference>
<dbReference type="InterPro" id="IPR039421">
    <property type="entry name" value="Type_1_exporter"/>
</dbReference>
<keyword evidence="6" id="KW-0547">Nucleotide-binding</keyword>
<evidence type="ECO:0000256" key="9">
    <source>
        <dbReference type="ARBA" id="ARBA00023136"/>
    </source>
</evidence>
<feature type="transmembrane region" description="Helical" evidence="12">
    <location>
        <begin position="819"/>
        <end position="843"/>
    </location>
</feature>
<dbReference type="EMBL" id="SZYD01000012">
    <property type="protein sequence ID" value="KAD4585561.1"/>
    <property type="molecule type" value="Genomic_DNA"/>
</dbReference>
<dbReference type="SUPFAM" id="SSF52540">
    <property type="entry name" value="P-loop containing nucleoside triphosphate hydrolases"/>
    <property type="match status" value="2"/>
</dbReference>
<feature type="domain" description="ABC transporter" evidence="13">
    <location>
        <begin position="378"/>
        <end position="614"/>
    </location>
</feature>
<evidence type="ECO:0000256" key="2">
    <source>
        <dbReference type="ARBA" id="ARBA00007577"/>
    </source>
</evidence>
<dbReference type="PANTHER" id="PTHR43394:SF16">
    <property type="entry name" value="ABC TRANSPORTER B FAMILY MEMBER 4-LIKE ISOFORM X1"/>
    <property type="match status" value="1"/>
</dbReference>
<dbReference type="SMART" id="SM00382">
    <property type="entry name" value="AAA"/>
    <property type="match status" value="2"/>
</dbReference>
<dbReference type="InterPro" id="IPR011527">
    <property type="entry name" value="ABC1_TM_dom"/>
</dbReference>
<dbReference type="GO" id="GO:0016887">
    <property type="term" value="F:ATP hydrolysis activity"/>
    <property type="evidence" value="ECO:0007669"/>
    <property type="project" value="InterPro"/>
</dbReference>
<dbReference type="InterPro" id="IPR027417">
    <property type="entry name" value="P-loop_NTPase"/>
</dbReference>
<feature type="domain" description="ABC transmembrane type-1" evidence="14">
    <location>
        <begin position="689"/>
        <end position="975"/>
    </location>
</feature>
<feature type="transmembrane region" description="Helical" evidence="12">
    <location>
        <begin position="103"/>
        <end position="123"/>
    </location>
</feature>
<reference evidence="15 16" key="1">
    <citation type="submission" date="2019-05" db="EMBL/GenBank/DDBJ databases">
        <title>Mikania micrantha, genome provides insights into the molecular mechanism of rapid growth.</title>
        <authorList>
            <person name="Liu B."/>
        </authorList>
    </citation>
    <scope>NUCLEOTIDE SEQUENCE [LARGE SCALE GENOMIC DNA]</scope>
    <source>
        <strain evidence="15">NLD-2019</strain>
        <tissue evidence="15">Leaf</tissue>
    </source>
</reference>
<evidence type="ECO:0000256" key="5">
    <source>
        <dbReference type="ARBA" id="ARBA00022737"/>
    </source>
</evidence>
<keyword evidence="8 12" id="KW-1133">Transmembrane helix</keyword>
<evidence type="ECO:0000256" key="10">
    <source>
        <dbReference type="ARBA" id="ARBA00023180"/>
    </source>
</evidence>
<name>A0A5N6NCI0_9ASTR</name>
<protein>
    <submittedName>
        <fullName evidence="15">Uncharacterized protein</fullName>
    </submittedName>
</protein>
<dbReference type="PROSITE" id="PS50893">
    <property type="entry name" value="ABC_TRANSPORTER_2"/>
    <property type="match status" value="2"/>
</dbReference>
<dbReference type="FunFam" id="1.20.1560.10:FF:000018">
    <property type="entry name" value="ATP-binding cassette subfamily B member 11"/>
    <property type="match status" value="1"/>
</dbReference>
<feature type="domain" description="ABC transmembrane type-1" evidence="14">
    <location>
        <begin position="56"/>
        <end position="343"/>
    </location>
</feature>
<dbReference type="Gene3D" id="3.40.50.300">
    <property type="entry name" value="P-loop containing nucleotide triphosphate hydrolases"/>
    <property type="match status" value="2"/>
</dbReference>
<dbReference type="PROSITE" id="PS00211">
    <property type="entry name" value="ABC_TRANSPORTER_1"/>
    <property type="match status" value="2"/>
</dbReference>
<dbReference type="CDD" id="cd18578">
    <property type="entry name" value="ABC_6TM_Pgp_ABCB1_D2_like"/>
    <property type="match status" value="1"/>
</dbReference>
<accession>A0A5N6NCI0</accession>
<dbReference type="PANTHER" id="PTHR43394">
    <property type="entry name" value="ATP-DEPENDENT PERMEASE MDL1, MITOCHONDRIAL"/>
    <property type="match status" value="1"/>
</dbReference>
<dbReference type="CDD" id="cd03249">
    <property type="entry name" value="ABC_MTABC3_MDL1_MDL2"/>
    <property type="match status" value="2"/>
</dbReference>
<dbReference type="OrthoDB" id="6500128at2759"/>
<keyword evidence="3" id="KW-0813">Transport</keyword>
<feature type="transmembrane region" description="Helical" evidence="12">
    <location>
        <begin position="910"/>
        <end position="929"/>
    </location>
</feature>
<evidence type="ECO:0000256" key="7">
    <source>
        <dbReference type="ARBA" id="ARBA00022840"/>
    </source>
</evidence>
<evidence type="ECO:0000259" key="13">
    <source>
        <dbReference type="PROSITE" id="PS50893"/>
    </source>
</evidence>
<feature type="transmembrane region" description="Helical" evidence="12">
    <location>
        <begin position="949"/>
        <end position="970"/>
    </location>
</feature>
<dbReference type="CDD" id="cd18577">
    <property type="entry name" value="ABC_6TM_Pgp_ABCB1_D1_like"/>
    <property type="match status" value="1"/>
</dbReference>
<keyword evidence="7" id="KW-0067">ATP-binding</keyword>
<dbReference type="GO" id="GO:0090374">
    <property type="term" value="P:oligopeptide export from mitochondrion"/>
    <property type="evidence" value="ECO:0007669"/>
    <property type="project" value="TreeGrafter"/>
</dbReference>
<dbReference type="GO" id="GO:0010328">
    <property type="term" value="F:auxin influx transmembrane transporter activity"/>
    <property type="evidence" value="ECO:0007669"/>
    <property type="project" value="UniProtKB-ARBA"/>
</dbReference>
<keyword evidence="9 12" id="KW-0472">Membrane</keyword>
<comment type="caution">
    <text evidence="15">The sequence shown here is derived from an EMBL/GenBank/DDBJ whole genome shotgun (WGS) entry which is preliminary data.</text>
</comment>
<dbReference type="InterPro" id="IPR003439">
    <property type="entry name" value="ABC_transporter-like_ATP-bd"/>
</dbReference>
<feature type="compositionally biased region" description="Basic and acidic residues" evidence="11">
    <location>
        <begin position="1"/>
        <end position="12"/>
    </location>
</feature>
<dbReference type="GO" id="GO:0010329">
    <property type="term" value="F:auxin efflux transmembrane transporter activity"/>
    <property type="evidence" value="ECO:0007669"/>
    <property type="project" value="UniProtKB-ARBA"/>
</dbReference>
<dbReference type="InterPro" id="IPR003593">
    <property type="entry name" value="AAA+_ATPase"/>
</dbReference>
<keyword evidence="5" id="KW-0677">Repeat</keyword>
<sequence>MNEASGDMRAEEGISSTSSLPTPDRRSKKKEALSDDSVPYYKLFAFADATDCVLMVIGAITAVGSGIAMPLQTLIFGELIDTFGMNQDNKKIVDLVSKVSLKYVYLALGTGVAAFFHVVCWMVSGERQVARIRSLYLKTILRQEVGYFDQEGKSGEITECMSGDTVIIQDAMGEKVGKFIQLTSTFFGGFVIAFSQGWLLSLVLLSSIPPLVSSATFMTILMAKLTSRGQAAHSVGASIIEQTISSIRTVASFTREKQAIAKYEESLAKAYRDGVIEGLVSGLGSGIFMFCVFCCYSLTIWFGGKMIIEKGYTGGQVINIMLAVMISSFSLGQASPCLSAFASGRVAASKLFKVINRQSKIDPCDPSGLKPDDIRGDIEIREVSFSYPSRPEDKIFNHFSLVIPSGTTTALVGDSGSGKSSVISLIQRFYDPERGEVCIDDINIKNYQLKWLRGKIGLVCQEPVLFNSSIKDNIAYGKDGATLDEIKAAAELANAARFIDKFTKGLDTMVGDHGSQMSGGQKQRIAIARAILKNPRILLLDEATSALDAESERVVQEALNKIMVNRTTVIVAHRLTTIKECDAIVVINHGRIIEKGGSHFELLQDPGGAYYQLIRFQLTTHTESQQGDDKDLETSTDCNSVLSQESSASYIANRSIRGDGHSQEDSYSASKASLVRLAALNKPEIVVILLGCLAAVINGIILPIYGYLLSSVIKTFFEPAHDLHKHSEFWALMVFVLGLGSLIATPFRTYFFGVAGCQLIRRIRLKCFEKMVQMEISWFDKTQNSSGIISAKLSVDAASLRGIVGDTLSLLVQNSATTFSGLIIGFMGCWQLALIIALLIPLIGLNGYLQMRFVNGFGADTKRLYEDASEIASDAVGSIRTVASFCAEDKVMELYEKKCEGPRKVGVKQALISGAAFGSSLFMLFVVYATSFYVGARFVAAGITSFPKVFQVFLGLSLAAISVSQSGSFVPDSRKAKNAVSSVFSILDQKSKINYTDQSGTILEHLRGDIEFSHVNFSYPCRPSIPIFRDLCMDILSGQMVALVGESGSGKSTAVSLLQRFYDVDSGSIMIDGVDIRKLNVKWLRQQMGVVSQEPVLFDDTIRANIAYGKEGDITEAQVLEASELANAHKFISALHQGYGTSVGDKGIQLSGGQKQRVAIARVILKAPKILLLDEATSALDAESERVVQDALDRVMEHKTTLVVAHRLSTIKRADVIMVIKNGVVVEKGKHETLINIKDGIYASLVALHAITCVT</sequence>
<comment type="similarity">
    <text evidence="2">Belongs to the ABC transporter superfamily. ABCB family. Multidrug resistance exporter (TC 3.A.1.201) subfamily.</text>
</comment>
<evidence type="ECO:0000256" key="12">
    <source>
        <dbReference type="SAM" id="Phobius"/>
    </source>
</evidence>
<dbReference type="Pfam" id="PF00664">
    <property type="entry name" value="ABC_membrane"/>
    <property type="match status" value="2"/>
</dbReference>
<dbReference type="GO" id="GO:0015421">
    <property type="term" value="F:ABC-type oligopeptide transporter activity"/>
    <property type="evidence" value="ECO:0007669"/>
    <property type="project" value="TreeGrafter"/>
</dbReference>
<dbReference type="InterPro" id="IPR017871">
    <property type="entry name" value="ABC_transporter-like_CS"/>
</dbReference>
<evidence type="ECO:0000313" key="16">
    <source>
        <dbReference type="Proteomes" id="UP000326396"/>
    </source>
</evidence>
<evidence type="ECO:0000256" key="4">
    <source>
        <dbReference type="ARBA" id="ARBA00022692"/>
    </source>
</evidence>
<evidence type="ECO:0000313" key="15">
    <source>
        <dbReference type="EMBL" id="KAD4585561.1"/>
    </source>
</evidence>
<dbReference type="SUPFAM" id="SSF90123">
    <property type="entry name" value="ABC transporter transmembrane region"/>
    <property type="match status" value="2"/>
</dbReference>
<evidence type="ECO:0000256" key="1">
    <source>
        <dbReference type="ARBA" id="ARBA00004651"/>
    </source>
</evidence>
<dbReference type="InterPro" id="IPR036640">
    <property type="entry name" value="ABC1_TM_sf"/>
</dbReference>
<evidence type="ECO:0000259" key="14">
    <source>
        <dbReference type="PROSITE" id="PS50929"/>
    </source>
</evidence>
<dbReference type="Pfam" id="PF00005">
    <property type="entry name" value="ABC_tran"/>
    <property type="match status" value="2"/>
</dbReference>
<feature type="domain" description="ABC transporter" evidence="13">
    <location>
        <begin position="1010"/>
        <end position="1247"/>
    </location>
</feature>
<dbReference type="GO" id="GO:0005886">
    <property type="term" value="C:plasma membrane"/>
    <property type="evidence" value="ECO:0007669"/>
    <property type="project" value="UniProtKB-SubCell"/>
</dbReference>
<feature type="transmembrane region" description="Helical" evidence="12">
    <location>
        <begin position="185"/>
        <end position="208"/>
    </location>
</feature>
<feature type="transmembrane region" description="Helical" evidence="12">
    <location>
        <begin position="685"/>
        <end position="708"/>
    </location>
</feature>
<dbReference type="FunFam" id="3.40.50.300:FF:000066">
    <property type="entry name" value="ABC transporter B family member 1"/>
    <property type="match status" value="2"/>
</dbReference>
<evidence type="ECO:0000256" key="3">
    <source>
        <dbReference type="ARBA" id="ARBA00022448"/>
    </source>
</evidence>
<feature type="transmembrane region" description="Helical" evidence="12">
    <location>
        <begin position="729"/>
        <end position="747"/>
    </location>
</feature>
<feature type="transmembrane region" description="Helical" evidence="12">
    <location>
        <begin position="52"/>
        <end position="75"/>
    </location>
</feature>
<proteinExistence type="inferred from homology"/>
<dbReference type="Proteomes" id="UP000326396">
    <property type="component" value="Linkage Group LG2"/>
</dbReference>
<comment type="subcellular location">
    <subcellularLocation>
        <location evidence="1">Cell membrane</location>
        <topology evidence="1">Multi-pass membrane protein</topology>
    </subcellularLocation>
</comment>
<keyword evidence="10" id="KW-0325">Glycoprotein</keyword>
<keyword evidence="4 12" id="KW-0812">Transmembrane</keyword>
<dbReference type="GO" id="GO:0005524">
    <property type="term" value="F:ATP binding"/>
    <property type="evidence" value="ECO:0007669"/>
    <property type="project" value="UniProtKB-KW"/>
</dbReference>
<dbReference type="AlphaFoldDB" id="A0A5N6NCI0"/>
<gene>
    <name evidence="15" type="ORF">E3N88_23162</name>
</gene>
<feature type="region of interest" description="Disordered" evidence="11">
    <location>
        <begin position="1"/>
        <end position="31"/>
    </location>
</feature>
<evidence type="ECO:0000256" key="11">
    <source>
        <dbReference type="SAM" id="MobiDB-lite"/>
    </source>
</evidence>
<evidence type="ECO:0000256" key="6">
    <source>
        <dbReference type="ARBA" id="ARBA00022741"/>
    </source>
</evidence>
<keyword evidence="16" id="KW-1185">Reference proteome</keyword>
<dbReference type="PROSITE" id="PS50929">
    <property type="entry name" value="ABC_TM1F"/>
    <property type="match status" value="2"/>
</dbReference>
<feature type="transmembrane region" description="Helical" evidence="12">
    <location>
        <begin position="279"/>
        <end position="302"/>
    </location>
</feature>
<evidence type="ECO:0000256" key="8">
    <source>
        <dbReference type="ARBA" id="ARBA00022989"/>
    </source>
</evidence>
<dbReference type="FunFam" id="1.20.1560.10:FF:000009">
    <property type="entry name" value="ABC transporter B family member 1"/>
    <property type="match status" value="1"/>
</dbReference>